<keyword evidence="2" id="KW-1185">Reference proteome</keyword>
<evidence type="ECO:0000313" key="1">
    <source>
        <dbReference type="EMBL" id="MFD1226420.1"/>
    </source>
</evidence>
<evidence type="ECO:0000313" key="2">
    <source>
        <dbReference type="Proteomes" id="UP001597263"/>
    </source>
</evidence>
<accession>A0ABW3V366</accession>
<comment type="caution">
    <text evidence="1">The sequence shown here is derived from an EMBL/GenBank/DDBJ whole genome shotgun (WGS) entry which is preliminary data.</text>
</comment>
<organism evidence="1 2">
    <name type="scientific">Pseudochrobactrum kiredjianiae</name>
    <dbReference type="NCBI Taxonomy" id="386305"/>
    <lineage>
        <taxon>Bacteria</taxon>
        <taxon>Pseudomonadati</taxon>
        <taxon>Pseudomonadota</taxon>
        <taxon>Alphaproteobacteria</taxon>
        <taxon>Hyphomicrobiales</taxon>
        <taxon>Brucellaceae</taxon>
        <taxon>Pseudochrobactrum</taxon>
    </lineage>
</organism>
<reference evidence="2" key="1">
    <citation type="journal article" date="2019" name="Int. J. Syst. Evol. Microbiol.">
        <title>The Global Catalogue of Microorganisms (GCM) 10K type strain sequencing project: providing services to taxonomists for standard genome sequencing and annotation.</title>
        <authorList>
            <consortium name="The Broad Institute Genomics Platform"/>
            <consortium name="The Broad Institute Genome Sequencing Center for Infectious Disease"/>
            <person name="Wu L."/>
            <person name="Ma J."/>
        </authorList>
    </citation>
    <scope>NUCLEOTIDE SEQUENCE [LARGE SCALE GENOMIC DNA]</scope>
    <source>
        <strain evidence="2">CCUG 49584</strain>
    </source>
</reference>
<name>A0ABW3V366_9HYPH</name>
<dbReference type="RefSeq" id="WP_289388075.1">
    <property type="nucleotide sequence ID" value="NZ_JAUCBM010000009.1"/>
</dbReference>
<dbReference type="Proteomes" id="UP001597263">
    <property type="component" value="Unassembled WGS sequence"/>
</dbReference>
<evidence type="ECO:0008006" key="3">
    <source>
        <dbReference type="Google" id="ProtNLM"/>
    </source>
</evidence>
<dbReference type="EMBL" id="JBHTMA010000026">
    <property type="protein sequence ID" value="MFD1226420.1"/>
    <property type="molecule type" value="Genomic_DNA"/>
</dbReference>
<sequence length="64" mass="7460">MNEIETFRQNIEQFIASEGISATKFGRKFANDPLFVFQIRGGREPRVKTRLRVLENMEKESRAA</sequence>
<gene>
    <name evidence="1" type="ORF">ACFQ35_04500</name>
</gene>
<protein>
    <recommendedName>
        <fullName evidence="3">XRE family transcriptional regulator</fullName>
    </recommendedName>
</protein>
<proteinExistence type="predicted"/>